<evidence type="ECO:0000313" key="2">
    <source>
        <dbReference type="EMBL" id="EMZ17381.1"/>
    </source>
</evidence>
<dbReference type="Pfam" id="PF22772">
    <property type="entry name" value="WsaF_C"/>
    <property type="match status" value="1"/>
</dbReference>
<dbReference type="Gene3D" id="3.40.50.11090">
    <property type="match status" value="1"/>
</dbReference>
<comment type="caution">
    <text evidence="4">The sequence shown here is derived from an EMBL/GenBank/DDBJ whole genome shotgun (WGS) entry which is preliminary data.</text>
</comment>
<proteinExistence type="predicted"/>
<dbReference type="AlphaFoldDB" id="N2ACM3"/>
<dbReference type="STRING" id="1235802.C823_04262"/>
<dbReference type="eggNOG" id="COG0438">
    <property type="taxonomic scope" value="Bacteria"/>
</dbReference>
<dbReference type="GO" id="GO:0030247">
    <property type="term" value="F:polysaccharide binding"/>
    <property type="evidence" value="ECO:0007669"/>
    <property type="project" value="InterPro"/>
</dbReference>
<keyword evidence="5" id="KW-1185">Reference proteome</keyword>
<dbReference type="SUPFAM" id="SSF53756">
    <property type="entry name" value="UDP-Glycosyltransferase/glycogen phosphorylase"/>
    <property type="match status" value="1"/>
</dbReference>
<dbReference type="PATRIC" id="fig|1235802.3.peg.4529"/>
<dbReference type="EMBL" id="AQFT01000124">
    <property type="protein sequence ID" value="EMZ22174.1"/>
    <property type="molecule type" value="Genomic_DNA"/>
</dbReference>
<evidence type="ECO:0000259" key="1">
    <source>
        <dbReference type="Pfam" id="PF22772"/>
    </source>
</evidence>
<dbReference type="InterPro" id="IPR055050">
    <property type="entry name" value="WsaF_C"/>
</dbReference>
<accession>N2ACM3</accession>
<protein>
    <recommendedName>
        <fullName evidence="1">WsaF C-terminal domain-containing protein</fullName>
    </recommendedName>
</protein>
<name>N2ACM3_9FIRM</name>
<dbReference type="Gene3D" id="3.40.50.2000">
    <property type="entry name" value="Glycogen Phosphorylase B"/>
    <property type="match status" value="1"/>
</dbReference>
<organism evidence="4 5">
    <name type="scientific">Eubacterium plexicaudatum ASF492</name>
    <dbReference type="NCBI Taxonomy" id="1235802"/>
    <lineage>
        <taxon>Bacteria</taxon>
        <taxon>Bacillati</taxon>
        <taxon>Bacillota</taxon>
        <taxon>Clostridia</taxon>
        <taxon>Eubacteriales</taxon>
        <taxon>Eubacteriaceae</taxon>
        <taxon>Eubacterium</taxon>
    </lineage>
</organism>
<dbReference type="Proteomes" id="UP000012589">
    <property type="component" value="Unassembled WGS sequence"/>
</dbReference>
<feature type="domain" description="WsaF C-terminal" evidence="1">
    <location>
        <begin position="170"/>
        <end position="293"/>
    </location>
</feature>
<dbReference type="EMBL" id="AQFT01000207">
    <property type="protein sequence ID" value="EMZ17400.1"/>
    <property type="molecule type" value="Genomic_DNA"/>
</dbReference>
<evidence type="ECO:0000313" key="3">
    <source>
        <dbReference type="EMBL" id="EMZ17400.1"/>
    </source>
</evidence>
<dbReference type="HOGENOM" id="CLU_055246_0_0_9"/>
<dbReference type="EMBL" id="AQFT01000208">
    <property type="protein sequence ID" value="EMZ17381.1"/>
    <property type="molecule type" value="Genomic_DNA"/>
</dbReference>
<evidence type="ECO:0000313" key="4">
    <source>
        <dbReference type="EMBL" id="EMZ22174.1"/>
    </source>
</evidence>
<sequence>MRKAAWVLPSHIENSGGFRTVFQNINCLLLHGYRCDVYIEKRGCTDAASNLKRMAEQYFGVCGCRYFTTYKFHGTYDIMFATSWKTAEAVKQYPKATKKVYFIQDFEAAFYPAGTEYLAACASYCQGLYPITIGRWLAAKMADHYHVDARYFDFCADTDIYRDLHRKREKAVCFIYQPHKPRRCSRLGLQALGIVSVLRPDVKIYLFGSDRKPRVPFAYESRGCLSVEQCNALYNQCMAGLCISATNPSRIPFEMMAAGLPVVDLHLENNLYDMPQEGVLLAHYTPQSIAAALLELLDHPKKAKQMSQGGQRFMKDRTLAYGFDQFYEAVTDVLSDGKRKNRHGMKTVACAEPVRMYRHAPVISSMRENKAMQKLCRCKNFWVAQLGGKPPWWIRLLKNSRIVRSIYGRLQGDSL</sequence>
<gene>
    <name evidence="4" type="ORF">C823_04262</name>
    <name evidence="3" type="ORF">C823_05953</name>
    <name evidence="2" type="ORF">C823_06008</name>
</gene>
<evidence type="ECO:0000313" key="5">
    <source>
        <dbReference type="Proteomes" id="UP000012589"/>
    </source>
</evidence>
<reference evidence="4 5" key="1">
    <citation type="journal article" date="2014" name="Genome Announc.">
        <title>Draft genome sequences of the altered schaedler flora, a defined bacterial community from gnotobiotic mice.</title>
        <authorList>
            <person name="Wannemuehler M.J."/>
            <person name="Overstreet A.M."/>
            <person name="Ward D.V."/>
            <person name="Phillips G.J."/>
        </authorList>
    </citation>
    <scope>NUCLEOTIDE SEQUENCE [LARGE SCALE GENOMIC DNA]</scope>
    <source>
        <strain evidence="4 5">ASF492</strain>
    </source>
</reference>